<keyword evidence="1" id="KW-1133">Transmembrane helix</keyword>
<proteinExistence type="predicted"/>
<dbReference type="InterPro" id="IPR011138">
    <property type="entry name" value="Cytochrome_b-558"/>
</dbReference>
<reference evidence="3" key="1">
    <citation type="submission" date="2005-10" db="EMBL/GenBank/DDBJ databases">
        <title>Complete sequence of Pelobacter carbinolicus DSM 2380.</title>
        <authorList>
            <person name="Copeland A."/>
            <person name="Lucas S."/>
            <person name="Lapidus A."/>
            <person name="Barry K."/>
            <person name="Detter J.C."/>
            <person name="Glavina T."/>
            <person name="Hammon N."/>
            <person name="Israni S."/>
            <person name="Pitluck S."/>
            <person name="Chertkov O."/>
            <person name="Schmutz J."/>
            <person name="Larimer F."/>
            <person name="Land M."/>
            <person name="Kyrpides N."/>
            <person name="Ivanova N."/>
            <person name="Richardson P."/>
        </authorList>
    </citation>
    <scope>NUCLEOTIDE SEQUENCE [LARGE SCALE GENOMIC DNA]</scope>
    <source>
        <strain evidence="3">DSM 2380 / NBRC 103641 / GraBd1</strain>
    </source>
</reference>
<evidence type="ECO:0000313" key="3">
    <source>
        <dbReference type="Proteomes" id="UP000002534"/>
    </source>
</evidence>
<feature type="transmembrane region" description="Helical" evidence="1">
    <location>
        <begin position="158"/>
        <end position="180"/>
    </location>
</feature>
<name>Q3A7D8_SYNC1</name>
<evidence type="ECO:0000256" key="1">
    <source>
        <dbReference type="SAM" id="Phobius"/>
    </source>
</evidence>
<protein>
    <submittedName>
        <fullName evidence="2">Succinate dehydrogenase/fumarate reductase, cytochrome b558 subunit</fullName>
    </submittedName>
</protein>
<feature type="transmembrane region" description="Helical" evidence="1">
    <location>
        <begin position="60"/>
        <end position="82"/>
    </location>
</feature>
<dbReference type="CDD" id="cd03498">
    <property type="entry name" value="SQR_TypeB_2_TM"/>
    <property type="match status" value="1"/>
</dbReference>
<keyword evidence="3" id="KW-1185">Reference proteome</keyword>
<dbReference type="SUPFAM" id="SSF81343">
    <property type="entry name" value="Fumarate reductase respiratory complex transmembrane subunits"/>
    <property type="match status" value="1"/>
</dbReference>
<dbReference type="AlphaFoldDB" id="Q3A7D8"/>
<dbReference type="EMBL" id="CP000142">
    <property type="protein sequence ID" value="ABA87706.1"/>
    <property type="molecule type" value="Genomic_DNA"/>
</dbReference>
<dbReference type="InterPro" id="IPR034804">
    <property type="entry name" value="SQR/QFR_C/D"/>
</dbReference>
<dbReference type="HOGENOM" id="CLU_077968_0_0_7"/>
<reference evidence="2 3" key="2">
    <citation type="journal article" date="2012" name="BMC Genomics">
        <title>The genome of Pelobacter carbinolicus reveals surprising metabolic capabilities and physiological features.</title>
        <authorList>
            <person name="Aklujkar M."/>
            <person name="Haveman S.A."/>
            <person name="Didonato R.Jr."/>
            <person name="Chertkov O."/>
            <person name="Han C.S."/>
            <person name="Land M.L."/>
            <person name="Brown P."/>
            <person name="Lovley D.R."/>
        </authorList>
    </citation>
    <scope>NUCLEOTIDE SEQUENCE [LARGE SCALE GENOMIC DNA]</scope>
    <source>
        <strain evidence="3">DSM 2380 / NBRC 103641 / GraBd1</strain>
    </source>
</reference>
<dbReference type="Proteomes" id="UP000002534">
    <property type="component" value="Chromosome"/>
</dbReference>
<feature type="transmembrane region" description="Helical" evidence="1">
    <location>
        <begin position="200"/>
        <end position="222"/>
    </location>
</feature>
<dbReference type="STRING" id="338963.Pcar_0446"/>
<dbReference type="RefSeq" id="WP_011340128.1">
    <property type="nucleotide sequence ID" value="NC_007498.2"/>
</dbReference>
<sequence>MPLKNLIRSAVGRKLFMAVTGFVLFGFVVAHLLGNLSIYFGADGINAYAKHLHQLEPLLWIFRLGLAGAFILHVLFGITLTLENRRARPVAYKRKKHPRSSLAGRTMIYSGLLLAAFIGFHLAHFTFRSIGPPVQFLDGELLNVFQMIVDSFQQVGFALAYIVAMTVLFFHLSHGFASLFQSAGMNNDVAIPWLDRLSRAAAIVLAAGFVSIPVLIFFDLVIK</sequence>
<gene>
    <name evidence="2" type="primary">frdC</name>
    <name evidence="2" type="ordered locus">Pcar_0446</name>
</gene>
<feature type="transmembrane region" description="Helical" evidence="1">
    <location>
        <begin position="15"/>
        <end position="40"/>
    </location>
</feature>
<dbReference type="KEGG" id="pca:Pcar_0446"/>
<accession>Q3A7D8</accession>
<organism evidence="2 3">
    <name type="scientific">Syntrophotalea carbinolica (strain DSM 2380 / NBRC 103641 / GraBd1)</name>
    <name type="common">Pelobacter carbinolicus</name>
    <dbReference type="NCBI Taxonomy" id="338963"/>
    <lineage>
        <taxon>Bacteria</taxon>
        <taxon>Pseudomonadati</taxon>
        <taxon>Thermodesulfobacteriota</taxon>
        <taxon>Desulfuromonadia</taxon>
        <taxon>Desulfuromonadales</taxon>
        <taxon>Syntrophotaleaceae</taxon>
        <taxon>Syntrophotalea</taxon>
    </lineage>
</organism>
<evidence type="ECO:0000313" key="2">
    <source>
        <dbReference type="EMBL" id="ABA87706.1"/>
    </source>
</evidence>
<keyword evidence="1" id="KW-0472">Membrane</keyword>
<dbReference type="OrthoDB" id="9802842at2"/>
<feature type="transmembrane region" description="Helical" evidence="1">
    <location>
        <begin position="102"/>
        <end position="123"/>
    </location>
</feature>
<keyword evidence="1" id="KW-0812">Transmembrane</keyword>
<dbReference type="eggNOG" id="ENOG502Z7RU">
    <property type="taxonomic scope" value="Bacteria"/>
</dbReference>
<dbReference type="NCBIfam" id="TIGR02046">
    <property type="entry name" value="sdhC_b558_fam"/>
    <property type="match status" value="1"/>
</dbReference>
<dbReference type="Gene3D" id="1.20.1300.10">
    <property type="entry name" value="Fumarate reductase/succinate dehydrogenase, transmembrane subunit"/>
    <property type="match status" value="1"/>
</dbReference>
<dbReference type="GO" id="GO:0016020">
    <property type="term" value="C:membrane"/>
    <property type="evidence" value="ECO:0007669"/>
    <property type="project" value="InterPro"/>
</dbReference>